<dbReference type="PROSITE" id="PS51480">
    <property type="entry name" value="DHAL"/>
    <property type="match status" value="1"/>
</dbReference>
<organism evidence="18 19">
    <name type="scientific">Sitophilus oryzae</name>
    <name type="common">Rice weevil</name>
    <name type="synonym">Curculio oryzae</name>
    <dbReference type="NCBI Taxonomy" id="7048"/>
    <lineage>
        <taxon>Eukaryota</taxon>
        <taxon>Metazoa</taxon>
        <taxon>Ecdysozoa</taxon>
        <taxon>Arthropoda</taxon>
        <taxon>Hexapoda</taxon>
        <taxon>Insecta</taxon>
        <taxon>Pterygota</taxon>
        <taxon>Neoptera</taxon>
        <taxon>Endopterygota</taxon>
        <taxon>Coleoptera</taxon>
        <taxon>Polyphaga</taxon>
        <taxon>Cucujiformia</taxon>
        <taxon>Curculionidae</taxon>
        <taxon>Dryophthorinae</taxon>
        <taxon>Sitophilus</taxon>
    </lineage>
</organism>
<comment type="subunit">
    <text evidence="12">Homodimer. Interacts with IFIH1 (via the CARD domains), the interaction is inhibited by viral infection.</text>
</comment>
<dbReference type="EC" id="4.6.1.15" evidence="3"/>
<evidence type="ECO:0000256" key="14">
    <source>
        <dbReference type="ARBA" id="ARBA00048526"/>
    </source>
</evidence>
<comment type="function">
    <text evidence="11">Catalyzes both the phosphorylation of dihydroxyacetone and of glyceraldehyde, and the splitting of ribonucleoside diphosphate-X compounds among which FAD is the best substrate. Represses IFIH1-mediated cellular antiviral response.</text>
</comment>
<evidence type="ECO:0000256" key="9">
    <source>
        <dbReference type="ARBA" id="ARBA00023285"/>
    </source>
</evidence>
<dbReference type="PANTHER" id="PTHR28629:SF4">
    <property type="entry name" value="TRIOKINASE_FMN CYCLASE"/>
    <property type="match status" value="1"/>
</dbReference>
<evidence type="ECO:0000256" key="4">
    <source>
        <dbReference type="ARBA" id="ARBA00018932"/>
    </source>
</evidence>
<dbReference type="GeneID" id="115885751"/>
<dbReference type="PANTHER" id="PTHR28629">
    <property type="entry name" value="TRIOKINASE/FMN CYCLASE"/>
    <property type="match status" value="1"/>
</dbReference>
<evidence type="ECO:0000256" key="3">
    <source>
        <dbReference type="ARBA" id="ARBA00012578"/>
    </source>
</evidence>
<dbReference type="GO" id="GO:0005524">
    <property type="term" value="F:ATP binding"/>
    <property type="evidence" value="ECO:0007669"/>
    <property type="project" value="UniProtKB-KW"/>
</dbReference>
<feature type="domain" description="DhaL" evidence="16">
    <location>
        <begin position="364"/>
        <end position="556"/>
    </location>
</feature>
<dbReference type="Pfam" id="PF02733">
    <property type="entry name" value="Dak1"/>
    <property type="match status" value="1"/>
</dbReference>
<evidence type="ECO:0000256" key="15">
    <source>
        <dbReference type="ARBA" id="ARBA00048898"/>
    </source>
</evidence>
<sequence length="562" mass="62411">MEVFSTASDIPSSYLCAYSVFNQNVSVYNFGDVLVTKDHKTTGQVKIISGGKTSYIDYVGKGMLTATVQGPNSESPTPNVILKTIRELSLNHINGILVIISAHSKDSLSFGLAVERAINDDLHVKFLSVSEDCGKNALSREQQKSSNQSGMVLIYKIAGALSQCNKSLSYIFEYCTRAVQFLVSDSSTMRQDLFPKKISYCQKSSSDIHGNNFLPTSGMTKENLQEVLTELLSNLIKNNKFVLSPGDICILLINNLGAFKRQEEFVIMGIVAAFFEAKNLQVVRLYIGRYFRINDNVELNISLLKNFDEDLVTYLDASCSVPGWFPVYQDAPILKESVIQSCLRRKCRLSPPIKGPKLRDRLSNVIQLCLQFACDALISCEKMLNKIDSEIGNGDTGSKMRSIAEVLNKRSCNHKLNLSYPFTFFLSLSKILDHTVGGDIGCVYSILFEAVANKFGDYREDDEISFNMWIEAMENACNALKKYGGANIDQYTVYNPISACLDTMKAHSNKECNPIDVFNLGVSKAEDVALQSIKPGCKYPNAEAHAVGIWLRATYEGVKLKC</sequence>
<dbReference type="EC" id="2.7.1.28" evidence="2"/>
<name>A0A6J2YBP9_SITOR</name>
<dbReference type="GO" id="GO:0050354">
    <property type="term" value="F:triokinase activity"/>
    <property type="evidence" value="ECO:0007669"/>
    <property type="project" value="UniProtKB-EC"/>
</dbReference>
<keyword evidence="7" id="KW-0418">Kinase</keyword>
<dbReference type="RefSeq" id="XP_030760619.1">
    <property type="nucleotide sequence ID" value="XM_030904759.1"/>
</dbReference>
<evidence type="ECO:0000256" key="11">
    <source>
        <dbReference type="ARBA" id="ARBA00045490"/>
    </source>
</evidence>
<comment type="catalytic activity">
    <reaction evidence="13">
        <text>D-glyceraldehyde + ATP = D-glyceraldehyde 3-phosphate + ADP + H(+)</text>
        <dbReference type="Rhea" id="RHEA:13941"/>
        <dbReference type="ChEBI" id="CHEBI:15378"/>
        <dbReference type="ChEBI" id="CHEBI:17378"/>
        <dbReference type="ChEBI" id="CHEBI:30616"/>
        <dbReference type="ChEBI" id="CHEBI:59776"/>
        <dbReference type="ChEBI" id="CHEBI:456216"/>
        <dbReference type="EC" id="2.7.1.28"/>
    </reaction>
</comment>
<dbReference type="Gene3D" id="3.40.50.10440">
    <property type="entry name" value="Dihydroxyacetone kinase, domain 1"/>
    <property type="match status" value="1"/>
</dbReference>
<evidence type="ECO:0000256" key="1">
    <source>
        <dbReference type="ARBA" id="ARBA00012107"/>
    </source>
</evidence>
<evidence type="ECO:0000256" key="5">
    <source>
        <dbReference type="ARBA" id="ARBA00022679"/>
    </source>
</evidence>
<dbReference type="PROSITE" id="PS51481">
    <property type="entry name" value="DHAK"/>
    <property type="match status" value="1"/>
</dbReference>
<comment type="catalytic activity">
    <reaction evidence="15">
        <text>dihydroxyacetone + ATP = dihydroxyacetone phosphate + ADP + H(+)</text>
        <dbReference type="Rhea" id="RHEA:15773"/>
        <dbReference type="ChEBI" id="CHEBI:15378"/>
        <dbReference type="ChEBI" id="CHEBI:16016"/>
        <dbReference type="ChEBI" id="CHEBI:30616"/>
        <dbReference type="ChEBI" id="CHEBI:57642"/>
        <dbReference type="ChEBI" id="CHEBI:456216"/>
        <dbReference type="EC" id="2.7.1.29"/>
    </reaction>
</comment>
<evidence type="ECO:0000256" key="6">
    <source>
        <dbReference type="ARBA" id="ARBA00022741"/>
    </source>
</evidence>
<evidence type="ECO:0000259" key="16">
    <source>
        <dbReference type="PROSITE" id="PS51480"/>
    </source>
</evidence>
<dbReference type="KEGG" id="soy:115885751"/>
<dbReference type="InParanoid" id="A0A6J2YBP9"/>
<dbReference type="SMART" id="SM01120">
    <property type="entry name" value="Dak2"/>
    <property type="match status" value="1"/>
</dbReference>
<accession>A0A6J2YBP9</accession>
<dbReference type="SUPFAM" id="SSF82549">
    <property type="entry name" value="DAK1/DegV-like"/>
    <property type="match status" value="1"/>
</dbReference>
<evidence type="ECO:0000259" key="17">
    <source>
        <dbReference type="PROSITE" id="PS51481"/>
    </source>
</evidence>
<feature type="domain" description="DhaK" evidence="17">
    <location>
        <begin position="1"/>
        <end position="324"/>
    </location>
</feature>
<dbReference type="OrthoDB" id="5599713at2759"/>
<dbReference type="GO" id="GO:0004371">
    <property type="term" value="F:glycerone kinase activity"/>
    <property type="evidence" value="ECO:0007669"/>
    <property type="project" value="UniProtKB-EC"/>
</dbReference>
<evidence type="ECO:0000313" key="18">
    <source>
        <dbReference type="Proteomes" id="UP000504635"/>
    </source>
</evidence>
<protein>
    <recommendedName>
        <fullName evidence="4">Triokinase/FMN cyclase</fullName>
        <ecNumber evidence="2">2.7.1.28</ecNumber>
        <ecNumber evidence="1">2.7.1.29</ecNumber>
        <ecNumber evidence="3">4.6.1.15</ecNumber>
    </recommendedName>
    <alternativeName>
        <fullName evidence="10">Bifunctional ATP-dependent dihydroxyacetone kinase/FAD-AMP lyase (cyclizing)</fullName>
    </alternativeName>
</protein>
<comment type="catalytic activity">
    <reaction evidence="14">
        <text>FAD = riboflavin cyclic-4',5'-phosphate + AMP + H(+)</text>
        <dbReference type="Rhea" id="RHEA:13729"/>
        <dbReference type="ChEBI" id="CHEBI:15378"/>
        <dbReference type="ChEBI" id="CHEBI:57692"/>
        <dbReference type="ChEBI" id="CHEBI:76202"/>
        <dbReference type="ChEBI" id="CHEBI:456215"/>
        <dbReference type="EC" id="4.6.1.15"/>
    </reaction>
</comment>
<evidence type="ECO:0000313" key="19">
    <source>
        <dbReference type="RefSeq" id="XP_030760619.1"/>
    </source>
</evidence>
<dbReference type="Gene3D" id="1.25.40.340">
    <property type="match status" value="1"/>
</dbReference>
<dbReference type="EC" id="2.7.1.29" evidence="1"/>
<keyword evidence="9" id="KW-0170">Cobalt</keyword>
<dbReference type="Proteomes" id="UP000504635">
    <property type="component" value="Unplaced"/>
</dbReference>
<evidence type="ECO:0000256" key="10">
    <source>
        <dbReference type="ARBA" id="ARBA00032426"/>
    </source>
</evidence>
<keyword evidence="8" id="KW-0067">ATP-binding</keyword>
<evidence type="ECO:0000256" key="12">
    <source>
        <dbReference type="ARBA" id="ARBA00046681"/>
    </source>
</evidence>
<evidence type="ECO:0000256" key="8">
    <source>
        <dbReference type="ARBA" id="ARBA00022840"/>
    </source>
</evidence>
<evidence type="ECO:0000256" key="7">
    <source>
        <dbReference type="ARBA" id="ARBA00022777"/>
    </source>
</evidence>
<dbReference type="InterPro" id="IPR004007">
    <property type="entry name" value="DhaL_dom"/>
</dbReference>
<dbReference type="InterPro" id="IPR004006">
    <property type="entry name" value="DhaK_dom"/>
</dbReference>
<dbReference type="SUPFAM" id="SSF101473">
    <property type="entry name" value="DhaL-like"/>
    <property type="match status" value="1"/>
</dbReference>
<dbReference type="GO" id="GO:0005829">
    <property type="term" value="C:cytosol"/>
    <property type="evidence" value="ECO:0007669"/>
    <property type="project" value="TreeGrafter"/>
</dbReference>
<proteinExistence type="predicted"/>
<dbReference type="InterPro" id="IPR036117">
    <property type="entry name" value="DhaL_dom_sf"/>
</dbReference>
<gene>
    <name evidence="19" type="primary">LOC115885751</name>
</gene>
<dbReference type="GO" id="GO:0019563">
    <property type="term" value="P:glycerol catabolic process"/>
    <property type="evidence" value="ECO:0007669"/>
    <property type="project" value="TreeGrafter"/>
</dbReference>
<dbReference type="AlphaFoldDB" id="A0A6J2YBP9"/>
<keyword evidence="5" id="KW-0808">Transferase</keyword>
<evidence type="ECO:0000256" key="13">
    <source>
        <dbReference type="ARBA" id="ARBA00047974"/>
    </source>
</evidence>
<evidence type="ECO:0000256" key="2">
    <source>
        <dbReference type="ARBA" id="ARBA00012110"/>
    </source>
</evidence>
<reference evidence="19" key="1">
    <citation type="submission" date="2025-08" db="UniProtKB">
        <authorList>
            <consortium name="RefSeq"/>
        </authorList>
    </citation>
    <scope>IDENTIFICATION</scope>
    <source>
        <tissue evidence="19">Gonads</tissue>
    </source>
</reference>
<dbReference type="InterPro" id="IPR050861">
    <property type="entry name" value="Dihydroxyacetone_Kinase"/>
</dbReference>
<keyword evidence="6" id="KW-0547">Nucleotide-binding</keyword>
<dbReference type="Pfam" id="PF02734">
    <property type="entry name" value="Dak2"/>
    <property type="match status" value="1"/>
</dbReference>
<keyword evidence="18" id="KW-1185">Reference proteome</keyword>
<dbReference type="GO" id="GO:0034012">
    <property type="term" value="F:FAD-AMP lyase (cyclizing) activity"/>
    <property type="evidence" value="ECO:0007669"/>
    <property type="project" value="UniProtKB-EC"/>
</dbReference>
<dbReference type="Gene3D" id="3.30.1180.20">
    <property type="entry name" value="Dihydroxyacetone kinase, domain 2"/>
    <property type="match status" value="1"/>
</dbReference>